<keyword evidence="1" id="KW-0812">Transmembrane</keyword>
<dbReference type="SUPFAM" id="SSF63829">
    <property type="entry name" value="Calcium-dependent phosphotriesterase"/>
    <property type="match status" value="1"/>
</dbReference>
<keyword evidence="3" id="KW-1185">Reference proteome</keyword>
<keyword evidence="1" id="KW-0472">Membrane</keyword>
<evidence type="ECO:0000313" key="2">
    <source>
        <dbReference type="EMBL" id="OEU10258.1"/>
    </source>
</evidence>
<dbReference type="InParanoid" id="A0A1E7EW50"/>
<dbReference type="PANTHER" id="PTHR11799:SF12">
    <property type="entry name" value="PARAOXONASE-RELATED"/>
    <property type="match status" value="1"/>
</dbReference>
<evidence type="ECO:0000313" key="3">
    <source>
        <dbReference type="Proteomes" id="UP000095751"/>
    </source>
</evidence>
<accession>A0A1E7EW50</accession>
<dbReference type="InterPro" id="IPR051288">
    <property type="entry name" value="Serum_paraoxonase/arylesterase"/>
</dbReference>
<feature type="transmembrane region" description="Helical" evidence="1">
    <location>
        <begin position="7"/>
        <end position="25"/>
    </location>
</feature>
<dbReference type="InterPro" id="IPR011042">
    <property type="entry name" value="6-blade_b-propeller_TolB-like"/>
</dbReference>
<dbReference type="AlphaFoldDB" id="A0A1E7EW50"/>
<dbReference type="EMBL" id="KV784373">
    <property type="protein sequence ID" value="OEU10258.1"/>
    <property type="molecule type" value="Genomic_DNA"/>
</dbReference>
<name>A0A1E7EW50_9STRA</name>
<proteinExistence type="predicted"/>
<gene>
    <name evidence="2" type="ORF">FRACYDRAFT_247873</name>
</gene>
<dbReference type="Proteomes" id="UP000095751">
    <property type="component" value="Unassembled WGS sequence"/>
</dbReference>
<dbReference type="PANTHER" id="PTHR11799">
    <property type="entry name" value="PARAOXONASE"/>
    <property type="match status" value="1"/>
</dbReference>
<keyword evidence="1" id="KW-1133">Transmembrane helix</keyword>
<reference evidence="2 3" key="1">
    <citation type="submission" date="2016-09" db="EMBL/GenBank/DDBJ databases">
        <title>Extensive genetic diversity and differential bi-allelic expression allows diatom success in the polar Southern Ocean.</title>
        <authorList>
            <consortium name="DOE Joint Genome Institute"/>
            <person name="Mock T."/>
            <person name="Otillar R.P."/>
            <person name="Strauss J."/>
            <person name="Dupont C."/>
            <person name="Frickenhaus S."/>
            <person name="Maumus F."/>
            <person name="Mcmullan M."/>
            <person name="Sanges R."/>
            <person name="Schmutz J."/>
            <person name="Toseland A."/>
            <person name="Valas R."/>
            <person name="Veluchamy A."/>
            <person name="Ward B.J."/>
            <person name="Allen A."/>
            <person name="Barry K."/>
            <person name="Falciatore A."/>
            <person name="Ferrante M."/>
            <person name="Fortunato A.E."/>
            <person name="Gloeckner G."/>
            <person name="Gruber A."/>
            <person name="Hipkin R."/>
            <person name="Janech M."/>
            <person name="Kroth P."/>
            <person name="Leese F."/>
            <person name="Lindquist E."/>
            <person name="Lyon B.R."/>
            <person name="Martin J."/>
            <person name="Mayer C."/>
            <person name="Parker M."/>
            <person name="Quesneville H."/>
            <person name="Raymond J."/>
            <person name="Uhlig C."/>
            <person name="Valentin K.U."/>
            <person name="Worden A.Z."/>
            <person name="Armbrust E.V."/>
            <person name="Bowler C."/>
            <person name="Green B."/>
            <person name="Moulton V."/>
            <person name="Van Oosterhout C."/>
            <person name="Grigoriev I."/>
        </authorList>
    </citation>
    <scope>NUCLEOTIDE SEQUENCE [LARGE SCALE GENOMIC DNA]</scope>
    <source>
        <strain evidence="2 3">CCMP1102</strain>
    </source>
</reference>
<sequence>MMNHHRRGIVFVASVAFVCSVVFYLCSDNVYSFLTFLDYFEDASSLQDSISDEGCIKIMSIGATEDQTKFNNNAILMTEWRVLEYKKGEDRPGAMYVASGFNQRNNNSNNGINKSSPSTIIRTEDFVANKLKVEKLPIINYPEKINFHPHGIYIRKEDRTLYVVNHAYEKGGERIDVFTIITDDDIDIDDDIPIRLDYKYSITSDWMKKELNGIINSIVVVEENKFYITQYEAEPHKPSPFKLSSEFKKGVTLLRNLLLGPDANTHVFYCEYTPLSSSASSSSALTDNLDCRKVAGQFEGANGITHNADYSKIFVSSWKSITVFDRDSTTNNLARRITIHVPNVVDNIKYDDVTGNIYGGTLNNMFSSFITNPYPKESCKNVGGVMELYQDGKHTSDADDDFSWKARQVITTSQLNSISNGLRMDDYYVMGAGGLGYKGLLVCPVVDRTLYLI</sequence>
<dbReference type="Gene3D" id="2.120.10.30">
    <property type="entry name" value="TolB, C-terminal domain"/>
    <property type="match status" value="1"/>
</dbReference>
<evidence type="ECO:0008006" key="4">
    <source>
        <dbReference type="Google" id="ProtNLM"/>
    </source>
</evidence>
<dbReference type="KEGG" id="fcy:FRACYDRAFT_247873"/>
<dbReference type="OrthoDB" id="432162at2759"/>
<organism evidence="2 3">
    <name type="scientific">Fragilariopsis cylindrus CCMP1102</name>
    <dbReference type="NCBI Taxonomy" id="635003"/>
    <lineage>
        <taxon>Eukaryota</taxon>
        <taxon>Sar</taxon>
        <taxon>Stramenopiles</taxon>
        <taxon>Ochrophyta</taxon>
        <taxon>Bacillariophyta</taxon>
        <taxon>Bacillariophyceae</taxon>
        <taxon>Bacillariophycidae</taxon>
        <taxon>Bacillariales</taxon>
        <taxon>Bacillariaceae</taxon>
        <taxon>Fragilariopsis</taxon>
    </lineage>
</organism>
<protein>
    <recommendedName>
        <fullName evidence="4">Calcium-dependent phosphotriesterase</fullName>
    </recommendedName>
</protein>
<evidence type="ECO:0000256" key="1">
    <source>
        <dbReference type="SAM" id="Phobius"/>
    </source>
</evidence>